<reference evidence="3 4" key="1">
    <citation type="submission" date="2019-08" db="EMBL/GenBank/DDBJ databases">
        <title>Bacillus genomes from the desert of Cuatro Cienegas, Coahuila.</title>
        <authorList>
            <person name="Olmedo-Alvarez G."/>
        </authorList>
    </citation>
    <scope>NUCLEOTIDE SEQUENCE [LARGE SCALE GENOMIC DNA]</scope>
    <source>
        <strain evidence="3 4">CH98b_3T</strain>
    </source>
</reference>
<evidence type="ECO:0000313" key="3">
    <source>
        <dbReference type="EMBL" id="TYS69999.1"/>
    </source>
</evidence>
<dbReference type="Pfam" id="PF00534">
    <property type="entry name" value="Glycos_transf_1"/>
    <property type="match status" value="1"/>
</dbReference>
<dbReference type="EMBL" id="VTET01000008">
    <property type="protein sequence ID" value="TYS69999.1"/>
    <property type="molecule type" value="Genomic_DNA"/>
</dbReference>
<dbReference type="RefSeq" id="WP_148979908.1">
    <property type="nucleotide sequence ID" value="NZ_JBNILM010000006.1"/>
</dbReference>
<sequence length="370" mass="42700">MNEPIRVLHVVGNLNFGGVQMMLLNYYRNIDRNKVQFDFLVYGSKVGFFEKEIENLGGRILRVTSMKDNLILYNKEIKILFKKEKYSIIHIHHNYANIYAAIQAKRVKTKCIISHSHAAHVTRSIRKKIFRKIIRFFINKICNYKFACSAKAGEWLYGAKEMNKNKVKILKNGIQAKEFRYNSELRETVRGNLDLTNNFVLGHVGRFTPAKNHTFLINVFDYVYKKNNNARLVLIGDGEYKSKIKEKVQSMGLEKQVIFLGMQPNINELLQAFDVFLFPSLIEGLGITLIEAQASGIRCIASDSIPSEVKITGLLEFVSLNNSPDNWGEIVLKYAHGYKREDTSNIIQSAHYDIKEQAAKLQIFYMQENR</sequence>
<accession>A0A5D4T3Y0</accession>
<feature type="domain" description="Glycosyl transferase family 1" evidence="1">
    <location>
        <begin position="196"/>
        <end position="336"/>
    </location>
</feature>
<dbReference type="InterPro" id="IPR028098">
    <property type="entry name" value="Glyco_trans_4-like_N"/>
</dbReference>
<dbReference type="Pfam" id="PF13439">
    <property type="entry name" value="Glyco_transf_4"/>
    <property type="match status" value="1"/>
</dbReference>
<dbReference type="Proteomes" id="UP000324517">
    <property type="component" value="Unassembled WGS sequence"/>
</dbReference>
<gene>
    <name evidence="3" type="ORF">FZC75_15265</name>
</gene>
<keyword evidence="3" id="KW-0808">Transferase</keyword>
<dbReference type="CDD" id="cd03812">
    <property type="entry name" value="GT4_CapH-like"/>
    <property type="match status" value="1"/>
</dbReference>
<dbReference type="InterPro" id="IPR050194">
    <property type="entry name" value="Glycosyltransferase_grp1"/>
</dbReference>
<evidence type="ECO:0000259" key="1">
    <source>
        <dbReference type="Pfam" id="PF00534"/>
    </source>
</evidence>
<dbReference type="GO" id="GO:0016757">
    <property type="term" value="F:glycosyltransferase activity"/>
    <property type="evidence" value="ECO:0007669"/>
    <property type="project" value="InterPro"/>
</dbReference>
<feature type="domain" description="Glycosyltransferase subfamily 4-like N-terminal" evidence="2">
    <location>
        <begin position="16"/>
        <end position="175"/>
    </location>
</feature>
<protein>
    <submittedName>
        <fullName evidence="3">Glycosyltransferase family 1 protein</fullName>
    </submittedName>
</protein>
<dbReference type="SUPFAM" id="SSF53756">
    <property type="entry name" value="UDP-Glycosyltransferase/glycogen phosphorylase"/>
    <property type="match status" value="1"/>
</dbReference>
<name>A0A5D4T3Y0_9BACI</name>
<dbReference type="Gene3D" id="3.40.50.2000">
    <property type="entry name" value="Glycogen Phosphorylase B"/>
    <property type="match status" value="2"/>
</dbReference>
<organism evidence="3 4">
    <name type="scientific">Sutcliffiella horikoshii</name>
    <dbReference type="NCBI Taxonomy" id="79883"/>
    <lineage>
        <taxon>Bacteria</taxon>
        <taxon>Bacillati</taxon>
        <taxon>Bacillota</taxon>
        <taxon>Bacilli</taxon>
        <taxon>Bacillales</taxon>
        <taxon>Bacillaceae</taxon>
        <taxon>Sutcliffiella</taxon>
    </lineage>
</organism>
<dbReference type="PANTHER" id="PTHR45947:SF3">
    <property type="entry name" value="SULFOQUINOVOSYL TRANSFERASE SQD2"/>
    <property type="match status" value="1"/>
</dbReference>
<evidence type="ECO:0000313" key="4">
    <source>
        <dbReference type="Proteomes" id="UP000324517"/>
    </source>
</evidence>
<comment type="caution">
    <text evidence="3">The sequence shown here is derived from an EMBL/GenBank/DDBJ whole genome shotgun (WGS) entry which is preliminary data.</text>
</comment>
<dbReference type="OrthoDB" id="9804196at2"/>
<proteinExistence type="predicted"/>
<dbReference type="InterPro" id="IPR001296">
    <property type="entry name" value="Glyco_trans_1"/>
</dbReference>
<dbReference type="PANTHER" id="PTHR45947">
    <property type="entry name" value="SULFOQUINOVOSYL TRANSFERASE SQD2"/>
    <property type="match status" value="1"/>
</dbReference>
<dbReference type="AlphaFoldDB" id="A0A5D4T3Y0"/>
<evidence type="ECO:0000259" key="2">
    <source>
        <dbReference type="Pfam" id="PF13439"/>
    </source>
</evidence>